<gene>
    <name evidence="1" type="ORF">WH47_03876</name>
</gene>
<dbReference type="OrthoDB" id="5982503at2759"/>
<dbReference type="Pfam" id="PF14989">
    <property type="entry name" value="CCDC32"/>
    <property type="match status" value="1"/>
</dbReference>
<accession>A0A0L7QWY8</accession>
<dbReference type="PANTHER" id="PTHR31800:SF1">
    <property type="entry name" value="COILED-COIL DOMAIN-CONTAINING PROTEIN 32"/>
    <property type="match status" value="1"/>
</dbReference>
<reference evidence="1 2" key="1">
    <citation type="submission" date="2015-07" db="EMBL/GenBank/DDBJ databases">
        <title>The genome of Habropoda laboriosa.</title>
        <authorList>
            <person name="Pan H."/>
            <person name="Kapheim K."/>
        </authorList>
    </citation>
    <scope>NUCLEOTIDE SEQUENCE [LARGE SCALE GENOMIC DNA]</scope>
    <source>
        <strain evidence="1">0110345459</strain>
    </source>
</reference>
<sequence>MKTDITDPWCGVDTPEESNDKSINFFEDSFVEDQSEHTKLADSEEYLEKLYCRLKNLQKGTSKKDLVSSLSVIKEDTIARLITSGYKLEAEEETELVSNPLIRHIAPHLQALTASELVHLLKADVLQVINESEQQGEQATEIITNQQVINHQSKDQSSD</sequence>
<protein>
    <submittedName>
        <fullName evidence="1">Uncharacterized protein</fullName>
    </submittedName>
</protein>
<dbReference type="EMBL" id="KQ414706">
    <property type="protein sequence ID" value="KOC63081.1"/>
    <property type="molecule type" value="Genomic_DNA"/>
</dbReference>
<evidence type="ECO:0000313" key="1">
    <source>
        <dbReference type="EMBL" id="KOC63081.1"/>
    </source>
</evidence>
<dbReference type="InterPro" id="IPR028039">
    <property type="entry name" value="CCDC32"/>
</dbReference>
<name>A0A0L7QWY8_9HYME</name>
<evidence type="ECO:0000313" key="2">
    <source>
        <dbReference type="Proteomes" id="UP000053825"/>
    </source>
</evidence>
<dbReference type="AlphaFoldDB" id="A0A0L7QWY8"/>
<dbReference type="PANTHER" id="PTHR31800">
    <property type="entry name" value="COILED-COIL DOMAIN-CONTAINING PROTEIN 32"/>
    <property type="match status" value="1"/>
</dbReference>
<organism evidence="1 2">
    <name type="scientific">Habropoda laboriosa</name>
    <dbReference type="NCBI Taxonomy" id="597456"/>
    <lineage>
        <taxon>Eukaryota</taxon>
        <taxon>Metazoa</taxon>
        <taxon>Ecdysozoa</taxon>
        <taxon>Arthropoda</taxon>
        <taxon>Hexapoda</taxon>
        <taxon>Insecta</taxon>
        <taxon>Pterygota</taxon>
        <taxon>Neoptera</taxon>
        <taxon>Endopterygota</taxon>
        <taxon>Hymenoptera</taxon>
        <taxon>Apocrita</taxon>
        <taxon>Aculeata</taxon>
        <taxon>Apoidea</taxon>
        <taxon>Anthophila</taxon>
        <taxon>Apidae</taxon>
        <taxon>Habropoda</taxon>
    </lineage>
</organism>
<keyword evidence="2" id="KW-1185">Reference proteome</keyword>
<dbReference type="Proteomes" id="UP000053825">
    <property type="component" value="Unassembled WGS sequence"/>
</dbReference>
<proteinExistence type="predicted"/>
<dbReference type="STRING" id="597456.A0A0L7QWY8"/>
<dbReference type="GO" id="GO:0044782">
    <property type="term" value="P:cilium organization"/>
    <property type="evidence" value="ECO:0007669"/>
    <property type="project" value="TreeGrafter"/>
</dbReference>